<dbReference type="HOGENOM" id="CLU_125016_0_0_10"/>
<keyword evidence="2" id="KW-1185">Reference proteome</keyword>
<accession>A0A098BXG7</accession>
<reference evidence="1 2" key="1">
    <citation type="submission" date="2014-08" db="EMBL/GenBank/DDBJ databases">
        <authorList>
            <person name="Wibberg D."/>
        </authorList>
    </citation>
    <scope>NUCLEOTIDE SEQUENCE [LARGE SCALE GENOMIC DNA]</scope>
    <source>
        <strain evidence="2">ING2-E5B</strain>
    </source>
</reference>
<proteinExistence type="predicted"/>
<evidence type="ECO:0000313" key="2">
    <source>
        <dbReference type="Proteomes" id="UP000032417"/>
    </source>
</evidence>
<sequence length="189" mass="21565">METKKLLFRYFLFCSLFITNTLYSQELQTVSRIGLGINGLDLAVELPIAKKITIEPSIGLGPSYDFGEGEALTFRMDWHWTLLNPSVHLGVNGKFIYNHKSEPKLFNSGNFIGLKVKYVSKPLTDEIHYLTNTLLTNLNWGGQRNIGRHWIFSYSLGAGYGYNLDEPYGLFYPAFDLKFAYVLPYGRSN</sequence>
<organism evidence="1 2">
    <name type="scientific">Fermentimonas caenicola</name>
    <dbReference type="NCBI Taxonomy" id="1562970"/>
    <lineage>
        <taxon>Bacteria</taxon>
        <taxon>Pseudomonadati</taxon>
        <taxon>Bacteroidota</taxon>
        <taxon>Bacteroidia</taxon>
        <taxon>Bacteroidales</taxon>
        <taxon>Dysgonomonadaceae</taxon>
        <taxon>Fermentimonas</taxon>
    </lineage>
</organism>
<evidence type="ECO:0000313" key="1">
    <source>
        <dbReference type="EMBL" id="CEA14769.1"/>
    </source>
</evidence>
<dbReference type="EMBL" id="LN515532">
    <property type="protein sequence ID" value="CEA14769.1"/>
    <property type="molecule type" value="Genomic_DNA"/>
</dbReference>
<dbReference type="AlphaFoldDB" id="A0A098BXG7"/>
<protein>
    <submittedName>
        <fullName evidence="1">Uncharacterized protein</fullName>
    </submittedName>
</protein>
<dbReference type="Proteomes" id="UP000032417">
    <property type="component" value="Chromosome 1"/>
</dbReference>
<name>A0A098BXG7_9BACT</name>
<gene>
    <name evidence="1" type="ORF">ING2E5B_0092</name>
</gene>
<dbReference type="STRING" id="1562970.ING2E5B_0092"/>
<dbReference type="KEGG" id="pbt:ING2E5B_0092"/>
<dbReference type="OrthoDB" id="883248at2"/>